<evidence type="ECO:0000256" key="2">
    <source>
        <dbReference type="SAM" id="Phobius"/>
    </source>
</evidence>
<gene>
    <name evidence="4" type="ORF">PXEA_LOCUS33611</name>
</gene>
<keyword evidence="2" id="KW-0812">Transmembrane</keyword>
<organism evidence="4 5">
    <name type="scientific">Protopolystoma xenopodis</name>
    <dbReference type="NCBI Taxonomy" id="117903"/>
    <lineage>
        <taxon>Eukaryota</taxon>
        <taxon>Metazoa</taxon>
        <taxon>Spiralia</taxon>
        <taxon>Lophotrochozoa</taxon>
        <taxon>Platyhelminthes</taxon>
        <taxon>Monogenea</taxon>
        <taxon>Polyopisthocotylea</taxon>
        <taxon>Polystomatidea</taxon>
        <taxon>Polystomatidae</taxon>
        <taxon>Protopolystoma</taxon>
    </lineage>
</organism>
<dbReference type="Pfam" id="PF08266">
    <property type="entry name" value="Cadherin_2"/>
    <property type="match status" value="1"/>
</dbReference>
<evidence type="ECO:0000259" key="3">
    <source>
        <dbReference type="Pfam" id="PF08266"/>
    </source>
</evidence>
<evidence type="ECO:0000313" key="5">
    <source>
        <dbReference type="Proteomes" id="UP000784294"/>
    </source>
</evidence>
<accession>A0A448XMD6</accession>
<keyword evidence="2" id="KW-0472">Membrane</keyword>
<dbReference type="Gene3D" id="2.60.40.60">
    <property type="entry name" value="Cadherins"/>
    <property type="match status" value="1"/>
</dbReference>
<keyword evidence="5" id="KW-1185">Reference proteome</keyword>
<evidence type="ECO:0000313" key="4">
    <source>
        <dbReference type="EMBL" id="VEL40171.1"/>
    </source>
</evidence>
<feature type="compositionally biased region" description="Low complexity" evidence="1">
    <location>
        <begin position="125"/>
        <end position="137"/>
    </location>
</feature>
<proteinExistence type="predicted"/>
<evidence type="ECO:0000256" key="1">
    <source>
        <dbReference type="SAM" id="MobiDB-lite"/>
    </source>
</evidence>
<dbReference type="InterPro" id="IPR013164">
    <property type="entry name" value="Cadherin_N"/>
</dbReference>
<dbReference type="EMBL" id="CAAALY010263937">
    <property type="protein sequence ID" value="VEL40171.1"/>
    <property type="molecule type" value="Genomic_DNA"/>
</dbReference>
<reference evidence="4" key="1">
    <citation type="submission" date="2018-11" db="EMBL/GenBank/DDBJ databases">
        <authorList>
            <consortium name="Pathogen Informatics"/>
        </authorList>
    </citation>
    <scope>NUCLEOTIDE SEQUENCE</scope>
</reference>
<comment type="caution">
    <text evidence="4">The sequence shown here is derived from an EMBL/GenBank/DDBJ whole genome shotgun (WGS) entry which is preliminary data.</text>
</comment>
<feature type="compositionally biased region" description="Polar residues" evidence="1">
    <location>
        <begin position="138"/>
        <end position="154"/>
    </location>
</feature>
<dbReference type="Proteomes" id="UP000784294">
    <property type="component" value="Unassembled WGS sequence"/>
</dbReference>
<feature type="domain" description="Cadherin N-terminal" evidence="3">
    <location>
        <begin position="163"/>
        <end position="207"/>
    </location>
</feature>
<dbReference type="AlphaFoldDB" id="A0A448XMD6"/>
<keyword evidence="2" id="KW-1133">Transmembrane helix</keyword>
<name>A0A448XMD6_9PLAT</name>
<feature type="region of interest" description="Disordered" evidence="1">
    <location>
        <begin position="118"/>
        <end position="158"/>
    </location>
</feature>
<protein>
    <recommendedName>
        <fullName evidence="3">Cadherin N-terminal domain-containing protein</fullName>
    </recommendedName>
</protein>
<sequence length="261" mass="28490">MACEYGVLFQTVTFATLHSLSPMLLFGRILFFLLLSQPGPICSWAHDQPGDARLLFTRQPYLRASGVPGPGQISLSLLEEAPLGSEVVDVGAILAVWQADDRRHQMYPETAKTVSRIRSALTNRSAKSSSSIGSDQSGPANRGSQAFETNSQHSAGLGSSGGVNRNFQFFNCDLASRYFSIDSQTGRVCVAQRIDRDSLCPAVPRCCPSNHEVEAYLMNEAGAMQQTETATTAETSLRHQRFPPFSMAGLYGRPKFIFVCK</sequence>
<feature type="transmembrane region" description="Helical" evidence="2">
    <location>
        <begin position="12"/>
        <end position="35"/>
    </location>
</feature>